<feature type="non-terminal residue" evidence="1">
    <location>
        <position position="103"/>
    </location>
</feature>
<evidence type="ECO:0000313" key="1">
    <source>
        <dbReference type="EMBL" id="CAA2955386.1"/>
    </source>
</evidence>
<dbReference type="OrthoDB" id="2095648at2759"/>
<dbReference type="Gramene" id="OE9D001086T1">
    <property type="protein sequence ID" value="OE9D001086C1"/>
    <property type="gene ID" value="OE9D001086"/>
</dbReference>
<keyword evidence="2" id="KW-1185">Reference proteome</keyword>
<dbReference type="Proteomes" id="UP000594638">
    <property type="component" value="Unassembled WGS sequence"/>
</dbReference>
<gene>
    <name evidence="1" type="ORF">OLEA9_D001086</name>
</gene>
<sequence>MLHLAIRHHFPSLCGKFSPCKQYSSVIIHKNDEKIIYFLSSSGIVVSCNLKHKFFFEYPRIMPVFSKYVMKSGGEIYVIVLHEFLETATLHVWKWDEKNQIWV</sequence>
<dbReference type="EMBL" id="CACTIH010000148">
    <property type="protein sequence ID" value="CAA2955386.1"/>
    <property type="molecule type" value="Genomic_DNA"/>
</dbReference>
<accession>A0A8S0PNJ2</accession>
<comment type="caution">
    <text evidence="1">The sequence shown here is derived from an EMBL/GenBank/DDBJ whole genome shotgun (WGS) entry which is preliminary data.</text>
</comment>
<reference evidence="1 2" key="1">
    <citation type="submission" date="2019-12" db="EMBL/GenBank/DDBJ databases">
        <authorList>
            <person name="Alioto T."/>
            <person name="Alioto T."/>
            <person name="Gomez Garrido J."/>
        </authorList>
    </citation>
    <scope>NUCLEOTIDE SEQUENCE [LARGE SCALE GENOMIC DNA]</scope>
</reference>
<organism evidence="1 2">
    <name type="scientific">Olea europaea subsp. europaea</name>
    <dbReference type="NCBI Taxonomy" id="158383"/>
    <lineage>
        <taxon>Eukaryota</taxon>
        <taxon>Viridiplantae</taxon>
        <taxon>Streptophyta</taxon>
        <taxon>Embryophyta</taxon>
        <taxon>Tracheophyta</taxon>
        <taxon>Spermatophyta</taxon>
        <taxon>Magnoliopsida</taxon>
        <taxon>eudicotyledons</taxon>
        <taxon>Gunneridae</taxon>
        <taxon>Pentapetalae</taxon>
        <taxon>asterids</taxon>
        <taxon>lamiids</taxon>
        <taxon>Lamiales</taxon>
        <taxon>Oleaceae</taxon>
        <taxon>Oleeae</taxon>
        <taxon>Olea</taxon>
    </lineage>
</organism>
<proteinExistence type="predicted"/>
<dbReference type="AlphaFoldDB" id="A0A8S0PNJ2"/>
<protein>
    <submittedName>
        <fullName evidence="1">F-box only 13</fullName>
    </submittedName>
</protein>
<evidence type="ECO:0000313" key="2">
    <source>
        <dbReference type="Proteomes" id="UP000594638"/>
    </source>
</evidence>
<name>A0A8S0PNJ2_OLEEU</name>